<reference evidence="2" key="1">
    <citation type="submission" date="2022-07" db="EMBL/GenBank/DDBJ databases">
        <authorList>
            <person name="Li W.-J."/>
            <person name="Deng Q.-Q."/>
        </authorList>
    </citation>
    <scope>NUCLEOTIDE SEQUENCE</scope>
    <source>
        <strain evidence="2">SYSU M60031</strain>
    </source>
</reference>
<protein>
    <submittedName>
        <fullName evidence="2">Uncharacterized protein</fullName>
    </submittedName>
</protein>
<evidence type="ECO:0000256" key="1">
    <source>
        <dbReference type="SAM" id="Phobius"/>
    </source>
</evidence>
<feature type="transmembrane region" description="Helical" evidence="1">
    <location>
        <begin position="127"/>
        <end position="152"/>
    </location>
</feature>
<name>A0AA42BPS5_9BACI</name>
<feature type="transmembrane region" description="Helical" evidence="1">
    <location>
        <begin position="158"/>
        <end position="179"/>
    </location>
</feature>
<gene>
    <name evidence="2" type="ORF">NK662_04395</name>
</gene>
<keyword evidence="3" id="KW-1185">Reference proteome</keyword>
<feature type="transmembrane region" description="Helical" evidence="1">
    <location>
        <begin position="59"/>
        <end position="76"/>
    </location>
</feature>
<dbReference type="EMBL" id="JANCLT010000002">
    <property type="protein sequence ID" value="MCP8967779.1"/>
    <property type="molecule type" value="Genomic_DNA"/>
</dbReference>
<dbReference type="InterPro" id="IPR048147">
    <property type="entry name" value="CBO0543-like"/>
</dbReference>
<feature type="transmembrane region" description="Helical" evidence="1">
    <location>
        <begin position="34"/>
        <end position="54"/>
    </location>
</feature>
<accession>A0AA42BPS5</accession>
<keyword evidence="1" id="KW-0812">Transmembrane</keyword>
<comment type="caution">
    <text evidence="2">The sequence shown here is derived from an EMBL/GenBank/DDBJ whole genome shotgun (WGS) entry which is preliminary data.</text>
</comment>
<proteinExistence type="predicted"/>
<dbReference type="Proteomes" id="UP001156102">
    <property type="component" value="Unassembled WGS sequence"/>
</dbReference>
<evidence type="ECO:0000313" key="2">
    <source>
        <dbReference type="EMBL" id="MCP8967779.1"/>
    </source>
</evidence>
<dbReference type="RefSeq" id="WP_254757695.1">
    <property type="nucleotide sequence ID" value="NZ_JANCLT010000002.1"/>
</dbReference>
<evidence type="ECO:0000313" key="3">
    <source>
        <dbReference type="Proteomes" id="UP001156102"/>
    </source>
</evidence>
<keyword evidence="1" id="KW-0472">Membrane</keyword>
<dbReference type="AlphaFoldDB" id="A0AA42BPS5"/>
<feature type="transmembrane region" description="Helical" evidence="1">
    <location>
        <begin position="96"/>
        <end position="115"/>
    </location>
</feature>
<sequence length="190" mass="22252">MSRFSMFQEVVHARVEASRWIEEYWEKYSNIDTSGFWICVVLFFVPLLVLYRLLDRKRVFEVGFYGFAVHAITLYVDAYGVKEGLWGYPYMIAPKVVASLVLDSSLIPVAFMLIYQYTFHKPARFYMWSLAGTIAFSFLLKPILRLSGLFWMSADMNYFKLFGFYLLDIALAIVIVKVFHQAARQKKQPD</sequence>
<keyword evidence="1" id="KW-1133">Transmembrane helix</keyword>
<organism evidence="2 3">
    <name type="scientific">Ectobacillus ponti</name>
    <dbReference type="NCBI Taxonomy" id="2961894"/>
    <lineage>
        <taxon>Bacteria</taxon>
        <taxon>Bacillati</taxon>
        <taxon>Bacillota</taxon>
        <taxon>Bacilli</taxon>
        <taxon>Bacillales</taxon>
        <taxon>Bacillaceae</taxon>
        <taxon>Ectobacillus</taxon>
    </lineage>
</organism>
<dbReference type="NCBIfam" id="NF041644">
    <property type="entry name" value="CBO0543_fam"/>
    <property type="match status" value="1"/>
</dbReference>